<dbReference type="EMBL" id="KQ977279">
    <property type="protein sequence ID" value="KYN04265.1"/>
    <property type="molecule type" value="Genomic_DNA"/>
</dbReference>
<dbReference type="InterPro" id="IPR015797">
    <property type="entry name" value="NUDIX_hydrolase-like_dom_sf"/>
</dbReference>
<dbReference type="CDD" id="cd18870">
    <property type="entry name" value="NUDIX_AcylCoAdiphos_Nudt19"/>
    <property type="match status" value="1"/>
</dbReference>
<dbReference type="SUPFAM" id="SSF55811">
    <property type="entry name" value="Nudix"/>
    <property type="match status" value="1"/>
</dbReference>
<keyword evidence="6" id="KW-0460">Magnesium</keyword>
<comment type="cofactor">
    <cofactor evidence="1">
        <name>Mn(2+)</name>
        <dbReference type="ChEBI" id="CHEBI:29035"/>
    </cofactor>
</comment>
<keyword evidence="9" id="KW-1185">Reference proteome</keyword>
<evidence type="ECO:0000256" key="1">
    <source>
        <dbReference type="ARBA" id="ARBA00001936"/>
    </source>
</evidence>
<dbReference type="AlphaFoldDB" id="A0A195CUC9"/>
<dbReference type="STRING" id="456900.A0A195CUC9"/>
<dbReference type="Gene3D" id="3.90.79.10">
    <property type="entry name" value="Nucleoside Triphosphate Pyrophosphohydrolase"/>
    <property type="match status" value="1"/>
</dbReference>
<dbReference type="GO" id="GO:0046872">
    <property type="term" value="F:metal ion binding"/>
    <property type="evidence" value="ECO:0007669"/>
    <property type="project" value="UniProtKB-KW"/>
</dbReference>
<keyword evidence="7" id="KW-0464">Manganese</keyword>
<keyword evidence="4" id="KW-0479">Metal-binding</keyword>
<evidence type="ECO:0000256" key="4">
    <source>
        <dbReference type="ARBA" id="ARBA00022723"/>
    </source>
</evidence>
<feature type="non-terminal residue" evidence="8">
    <location>
        <position position="1"/>
    </location>
</feature>
<evidence type="ECO:0000313" key="8">
    <source>
        <dbReference type="EMBL" id="KYN04265.1"/>
    </source>
</evidence>
<proteinExistence type="inferred from homology"/>
<organism evidence="8 9">
    <name type="scientific">Cyphomyrmex costatus</name>
    <dbReference type="NCBI Taxonomy" id="456900"/>
    <lineage>
        <taxon>Eukaryota</taxon>
        <taxon>Metazoa</taxon>
        <taxon>Ecdysozoa</taxon>
        <taxon>Arthropoda</taxon>
        <taxon>Hexapoda</taxon>
        <taxon>Insecta</taxon>
        <taxon>Pterygota</taxon>
        <taxon>Neoptera</taxon>
        <taxon>Endopterygota</taxon>
        <taxon>Hymenoptera</taxon>
        <taxon>Apocrita</taxon>
        <taxon>Aculeata</taxon>
        <taxon>Formicoidea</taxon>
        <taxon>Formicidae</taxon>
        <taxon>Myrmicinae</taxon>
        <taxon>Cyphomyrmex</taxon>
    </lineage>
</organism>
<accession>A0A195CUC9</accession>
<dbReference type="Proteomes" id="UP000078542">
    <property type="component" value="Unassembled WGS sequence"/>
</dbReference>
<comment type="similarity">
    <text evidence="3">Belongs to the Nudix hydrolase family.</text>
</comment>
<evidence type="ECO:0000313" key="9">
    <source>
        <dbReference type="Proteomes" id="UP000078542"/>
    </source>
</evidence>
<evidence type="ECO:0000256" key="3">
    <source>
        <dbReference type="ARBA" id="ARBA00005582"/>
    </source>
</evidence>
<evidence type="ECO:0000256" key="5">
    <source>
        <dbReference type="ARBA" id="ARBA00022801"/>
    </source>
</evidence>
<evidence type="ECO:0000256" key="7">
    <source>
        <dbReference type="ARBA" id="ARBA00023211"/>
    </source>
</evidence>
<name>A0A195CUC9_9HYME</name>
<comment type="cofactor">
    <cofactor evidence="2">
        <name>Mg(2+)</name>
        <dbReference type="ChEBI" id="CHEBI:18420"/>
    </cofactor>
</comment>
<evidence type="ECO:0000256" key="2">
    <source>
        <dbReference type="ARBA" id="ARBA00001946"/>
    </source>
</evidence>
<protein>
    <submittedName>
        <fullName evidence="8">Nucleoside diphosphate-linked moiety X motif 19, mitochondrial</fullName>
    </submittedName>
</protein>
<dbReference type="PANTHER" id="PTHR12318">
    <property type="entry name" value="TESTOSTERONE-REGULATED PROTEIN RP2"/>
    <property type="match status" value="1"/>
</dbReference>
<sequence length="333" mass="38705">HNYKLLCLKRHQKSSFMPGLYVFPGGTVDRADVNLKWYEYFSAFGLDNDRLASLVPKKTVSRPQIFQSKENELLKEISLRITAIRETFEECGILICRRNKNGEVHSGWAEHISVPEGELQMWQNKVHNDAMEFFNLCQKLKCYPDLWALHEWSNWLTPVLASNKRFDTIFYLVCMPYVPHAEYEAKEMEALQWDTPEKLSSTDITFPPPQLFEIAKLTKVKSIDNLLDIAMERNKKGVQLCLSVWVRLKDGIAFLMPEDTMYPKKVDLFKQHLIDKSDITADEFEKITPIKNRTVILDTQINVIFTDNGEENRVVFPIPGRSKNENVQSKSKL</sequence>
<dbReference type="InterPro" id="IPR039121">
    <property type="entry name" value="NUDT19"/>
</dbReference>
<evidence type="ECO:0000256" key="6">
    <source>
        <dbReference type="ARBA" id="ARBA00022842"/>
    </source>
</evidence>
<dbReference type="GO" id="GO:0016818">
    <property type="term" value="F:hydrolase activity, acting on acid anhydrides, in phosphorus-containing anhydrides"/>
    <property type="evidence" value="ECO:0007669"/>
    <property type="project" value="InterPro"/>
</dbReference>
<gene>
    <name evidence="8" type="ORF">ALC62_05031</name>
</gene>
<dbReference type="GO" id="GO:0005739">
    <property type="term" value="C:mitochondrion"/>
    <property type="evidence" value="ECO:0007669"/>
    <property type="project" value="TreeGrafter"/>
</dbReference>
<reference evidence="8 9" key="1">
    <citation type="submission" date="2016-03" db="EMBL/GenBank/DDBJ databases">
        <title>Cyphomyrmex costatus WGS genome.</title>
        <authorList>
            <person name="Nygaard S."/>
            <person name="Hu H."/>
            <person name="Boomsma J."/>
            <person name="Zhang G."/>
        </authorList>
    </citation>
    <scope>NUCLEOTIDE SEQUENCE [LARGE SCALE GENOMIC DNA]</scope>
    <source>
        <strain evidence="8">MS0001</strain>
        <tissue evidence="8">Whole body</tissue>
    </source>
</reference>
<dbReference type="PANTHER" id="PTHR12318:SF0">
    <property type="entry name" value="ACYL-COENZYME A DIPHOSPHATASE NUDT19"/>
    <property type="match status" value="1"/>
</dbReference>
<keyword evidence="5" id="KW-0378">Hydrolase</keyword>